<feature type="region of interest" description="Disordered" evidence="1">
    <location>
        <begin position="1"/>
        <end position="46"/>
    </location>
</feature>
<keyword evidence="2" id="KW-0812">Transmembrane</keyword>
<feature type="transmembrane region" description="Helical" evidence="2">
    <location>
        <begin position="64"/>
        <end position="80"/>
    </location>
</feature>
<sequence length="81" mass="8985">MHTPSEQAVAPTKQSDKVVHGPPMGTLHTELEQTRPFTQLPSLEHADPNGKFIGLPVEKKNTKIIIIIIINIIINIIIPIF</sequence>
<gene>
    <name evidence="3" type="ORF">LCPAC101_03050</name>
</gene>
<keyword evidence="2" id="KW-1133">Transmembrane helix</keyword>
<name>A0A481Z5V0_9VIRU</name>
<evidence type="ECO:0000256" key="2">
    <source>
        <dbReference type="SAM" id="Phobius"/>
    </source>
</evidence>
<evidence type="ECO:0000313" key="3">
    <source>
        <dbReference type="EMBL" id="QBK90020.1"/>
    </source>
</evidence>
<organism evidence="3">
    <name type="scientific">Pithovirus LCPAC101</name>
    <dbReference type="NCBI Taxonomy" id="2506586"/>
    <lineage>
        <taxon>Viruses</taxon>
        <taxon>Pithoviruses</taxon>
    </lineage>
</organism>
<dbReference type="EMBL" id="MK500454">
    <property type="protein sequence ID" value="QBK90020.1"/>
    <property type="molecule type" value="Genomic_DNA"/>
</dbReference>
<reference evidence="3" key="1">
    <citation type="journal article" date="2019" name="MBio">
        <title>Virus Genomes from Deep Sea Sediments Expand the Ocean Megavirome and Support Independent Origins of Viral Gigantism.</title>
        <authorList>
            <person name="Backstrom D."/>
            <person name="Yutin N."/>
            <person name="Jorgensen S.L."/>
            <person name="Dharamshi J."/>
            <person name="Homa F."/>
            <person name="Zaremba-Niedwiedzka K."/>
            <person name="Spang A."/>
            <person name="Wolf Y.I."/>
            <person name="Koonin E.V."/>
            <person name="Ettema T.J."/>
        </authorList>
    </citation>
    <scope>NUCLEOTIDE SEQUENCE</scope>
</reference>
<proteinExistence type="predicted"/>
<protein>
    <submittedName>
        <fullName evidence="3">Uncharacterized protein</fullName>
    </submittedName>
</protein>
<evidence type="ECO:0000256" key="1">
    <source>
        <dbReference type="SAM" id="MobiDB-lite"/>
    </source>
</evidence>
<accession>A0A481Z5V0</accession>
<keyword evidence="2" id="KW-0472">Membrane</keyword>